<keyword evidence="2" id="KW-1133">Transmembrane helix</keyword>
<feature type="compositionally biased region" description="Pro residues" evidence="1">
    <location>
        <begin position="517"/>
        <end position="532"/>
    </location>
</feature>
<feature type="region of interest" description="Disordered" evidence="1">
    <location>
        <begin position="422"/>
        <end position="564"/>
    </location>
</feature>
<reference evidence="3 4" key="1">
    <citation type="submission" date="2020-08" db="EMBL/GenBank/DDBJ databases">
        <title>Genomic Encyclopedia of Type Strains, Phase III (KMG-III): the genomes of soil and plant-associated and newly described type strains.</title>
        <authorList>
            <person name="Whitman W."/>
        </authorList>
    </citation>
    <scope>NUCLEOTIDE SEQUENCE [LARGE SCALE GENOMIC DNA]</scope>
    <source>
        <strain evidence="3 4">CECT 8356</strain>
    </source>
</reference>
<dbReference type="EMBL" id="JACHXY010000001">
    <property type="protein sequence ID" value="MBB3156874.1"/>
    <property type="molecule type" value="Genomic_DNA"/>
</dbReference>
<feature type="compositionally biased region" description="Polar residues" evidence="1">
    <location>
        <begin position="422"/>
        <end position="432"/>
    </location>
</feature>
<feature type="transmembrane region" description="Helical" evidence="2">
    <location>
        <begin position="79"/>
        <end position="100"/>
    </location>
</feature>
<name>A0A7W5CH97_9MICO</name>
<feature type="compositionally biased region" description="Low complexity" evidence="1">
    <location>
        <begin position="498"/>
        <end position="516"/>
    </location>
</feature>
<feature type="transmembrane region" description="Helical" evidence="2">
    <location>
        <begin position="333"/>
        <end position="357"/>
    </location>
</feature>
<dbReference type="Proteomes" id="UP000543579">
    <property type="component" value="Unassembled WGS sequence"/>
</dbReference>
<protein>
    <submittedName>
        <fullName evidence="3">Uncharacterized protein</fullName>
    </submittedName>
</protein>
<feature type="transmembrane region" description="Helical" evidence="2">
    <location>
        <begin position="301"/>
        <end position="321"/>
    </location>
</feature>
<keyword evidence="2" id="KW-0472">Membrane</keyword>
<evidence type="ECO:0000256" key="2">
    <source>
        <dbReference type="SAM" id="Phobius"/>
    </source>
</evidence>
<evidence type="ECO:0000313" key="3">
    <source>
        <dbReference type="EMBL" id="MBB3156874.1"/>
    </source>
</evidence>
<feature type="compositionally biased region" description="Polar residues" evidence="1">
    <location>
        <begin position="470"/>
        <end position="483"/>
    </location>
</feature>
<proteinExistence type="predicted"/>
<comment type="caution">
    <text evidence="3">The sequence shown here is derived from an EMBL/GenBank/DDBJ whole genome shotgun (WGS) entry which is preliminary data.</text>
</comment>
<feature type="transmembrane region" description="Helical" evidence="2">
    <location>
        <begin position="377"/>
        <end position="394"/>
    </location>
</feature>
<evidence type="ECO:0000313" key="4">
    <source>
        <dbReference type="Proteomes" id="UP000543579"/>
    </source>
</evidence>
<accession>A0A7W5CH97</accession>
<feature type="transmembrane region" description="Helical" evidence="2">
    <location>
        <begin position="242"/>
        <end position="263"/>
    </location>
</feature>
<evidence type="ECO:0000256" key="1">
    <source>
        <dbReference type="SAM" id="MobiDB-lite"/>
    </source>
</evidence>
<dbReference type="AlphaFoldDB" id="A0A7W5CH97"/>
<dbReference type="InterPro" id="IPR045931">
    <property type="entry name" value="DUF6350"/>
</dbReference>
<dbReference type="Pfam" id="PF19877">
    <property type="entry name" value="DUF6350"/>
    <property type="match status" value="1"/>
</dbReference>
<dbReference type="RefSeq" id="WP_246383078.1">
    <property type="nucleotide sequence ID" value="NZ_JACHXY010000001.1"/>
</dbReference>
<feature type="transmembrane region" description="Helical" evidence="2">
    <location>
        <begin position="199"/>
        <end position="221"/>
    </location>
</feature>
<keyword evidence="2" id="KW-0812">Transmembrane</keyword>
<gene>
    <name evidence="3" type="ORF">FHS07_000558</name>
</gene>
<feature type="transmembrane region" description="Helical" evidence="2">
    <location>
        <begin position="106"/>
        <end position="132"/>
    </location>
</feature>
<feature type="transmembrane region" description="Helical" evidence="2">
    <location>
        <begin position="144"/>
        <end position="167"/>
    </location>
</feature>
<sequence>MHRLLVALLAALDAVLAAAGGIAVILAPLALLWVFGVGDPDWTALWPASASIWHLGHLVPVSVTLPDAYLAATGIDPTFSSFTLSLAPLAFAAFTALFAARSGARAAAAGAAITGWLSGSVVFAGIAVLVGLTANAELVASEVWLAILLPSLLFFVPSFLGAFAGAWRVGDDGPVDALRARIRRLPHAWADVPALVVRGLAFTTLGLVAVGGVVVVAGLIARSAQVIGLYQASNADAIGATVIALGQLMYLPTLVVWAVAFTAGPGFALGTDTAVTPAATQVGALPGIPVLGAVPDSTSSWLLLLVLLPITVGALTGWMLRSRMPRTTGPEPFGPRLVVTLAVAVLTGGVGALAALASSGSIGPGRLADTGPEPGPLALALGLEVLVGLAILLLSPRAGGDDVDDDRYDVASRPVGDSAFVSSGARSDFTSWPSTDPTSVAAPATAPSGWGHLPGWGAGDADEPTDAVSAGTTPSGAPSTVDGSTDGVALAASPKGMAPAGAGASTKKAKASAKPADLPPSDPPTPDSPPSTPDAAPDDDVRARIRAAWAAADGDSTDGSDHRR</sequence>
<feature type="compositionally biased region" description="Low complexity" evidence="1">
    <location>
        <begin position="433"/>
        <end position="448"/>
    </location>
</feature>
<organism evidence="3 4">
    <name type="scientific">Microbacterium proteolyticum</name>
    <dbReference type="NCBI Taxonomy" id="1572644"/>
    <lineage>
        <taxon>Bacteria</taxon>
        <taxon>Bacillati</taxon>
        <taxon>Actinomycetota</taxon>
        <taxon>Actinomycetes</taxon>
        <taxon>Micrococcales</taxon>
        <taxon>Microbacteriaceae</taxon>
        <taxon>Microbacterium</taxon>
    </lineage>
</organism>